<dbReference type="STRING" id="714943.Mucpa_1079"/>
<dbReference type="InterPro" id="IPR007076">
    <property type="entry name" value="TfoX_N"/>
</dbReference>
<dbReference type="HOGENOM" id="CLU_136016_1_0_10"/>
<dbReference type="EMBL" id="CM001403">
    <property type="protein sequence ID" value="EHQ25249.1"/>
    <property type="molecule type" value="Genomic_DNA"/>
</dbReference>
<dbReference type="AlphaFoldDB" id="H1YEZ6"/>
<feature type="domain" description="TfoX N-terminal" evidence="1">
    <location>
        <begin position="21"/>
        <end position="104"/>
    </location>
</feature>
<sequence length="113" mass="12847">MAYNETLANRVREIIADSGEERVEEKKMFGGLCFLVDDKICVGVNKDRMLVRLNPAIFEDALEKEGVVPMAREGRGMKGYVFVIDEFLSSPQELNYWVKLALEFNPLAKSSKK</sequence>
<dbReference type="GO" id="GO:0008168">
    <property type="term" value="F:methyltransferase activity"/>
    <property type="evidence" value="ECO:0007669"/>
    <property type="project" value="UniProtKB-KW"/>
</dbReference>
<gene>
    <name evidence="2" type="ORF">Mucpa_1079</name>
</gene>
<keyword evidence="2" id="KW-0489">Methyltransferase</keyword>
<evidence type="ECO:0000313" key="3">
    <source>
        <dbReference type="Proteomes" id="UP000002774"/>
    </source>
</evidence>
<reference evidence="2" key="1">
    <citation type="submission" date="2011-09" db="EMBL/GenBank/DDBJ databases">
        <title>The permanent draft genome of Mucilaginibacter paludis DSM 18603.</title>
        <authorList>
            <consortium name="US DOE Joint Genome Institute (JGI-PGF)"/>
            <person name="Lucas S."/>
            <person name="Han J."/>
            <person name="Lapidus A."/>
            <person name="Bruce D."/>
            <person name="Goodwin L."/>
            <person name="Pitluck S."/>
            <person name="Peters L."/>
            <person name="Kyrpides N."/>
            <person name="Mavromatis K."/>
            <person name="Ivanova N."/>
            <person name="Mikhailova N."/>
            <person name="Held B."/>
            <person name="Detter J.C."/>
            <person name="Tapia R."/>
            <person name="Han C."/>
            <person name="Land M."/>
            <person name="Hauser L."/>
            <person name="Markowitz V."/>
            <person name="Cheng J.-F."/>
            <person name="Hugenholtz P."/>
            <person name="Woyke T."/>
            <person name="Wu D."/>
            <person name="Tindall B."/>
            <person name="Brambilla E."/>
            <person name="Klenk H.-P."/>
            <person name="Eisen J.A."/>
        </authorList>
    </citation>
    <scope>NUCLEOTIDE SEQUENCE [LARGE SCALE GENOMIC DNA]</scope>
    <source>
        <strain evidence="2">DSM 18603</strain>
    </source>
</reference>
<name>H1YEZ6_9SPHI</name>
<dbReference type="Pfam" id="PF04993">
    <property type="entry name" value="TfoX_N"/>
    <property type="match status" value="1"/>
</dbReference>
<dbReference type="GO" id="GO:0032259">
    <property type="term" value="P:methylation"/>
    <property type="evidence" value="ECO:0007669"/>
    <property type="project" value="UniProtKB-KW"/>
</dbReference>
<protein>
    <submittedName>
        <fullName evidence="2">RNA methyltransferase TrmH, group 3</fullName>
    </submittedName>
</protein>
<evidence type="ECO:0000259" key="1">
    <source>
        <dbReference type="Pfam" id="PF04993"/>
    </source>
</evidence>
<dbReference type="RefSeq" id="WP_008504935.1">
    <property type="nucleotide sequence ID" value="NZ_CM001403.1"/>
</dbReference>
<accession>H1YEZ6</accession>
<dbReference type="OrthoDB" id="214902at2"/>
<keyword evidence="3" id="KW-1185">Reference proteome</keyword>
<dbReference type="Proteomes" id="UP000002774">
    <property type="component" value="Chromosome"/>
</dbReference>
<organism evidence="2 3">
    <name type="scientific">Mucilaginibacter paludis DSM 18603</name>
    <dbReference type="NCBI Taxonomy" id="714943"/>
    <lineage>
        <taxon>Bacteria</taxon>
        <taxon>Pseudomonadati</taxon>
        <taxon>Bacteroidota</taxon>
        <taxon>Sphingobacteriia</taxon>
        <taxon>Sphingobacteriales</taxon>
        <taxon>Sphingobacteriaceae</taxon>
        <taxon>Mucilaginibacter</taxon>
    </lineage>
</organism>
<keyword evidence="2" id="KW-0808">Transferase</keyword>
<proteinExistence type="predicted"/>
<evidence type="ECO:0000313" key="2">
    <source>
        <dbReference type="EMBL" id="EHQ25249.1"/>
    </source>
</evidence>
<dbReference type="Gene3D" id="3.30.1460.30">
    <property type="entry name" value="YgaC/TfoX-N like chaperone"/>
    <property type="match status" value="1"/>
</dbReference>
<dbReference type="SUPFAM" id="SSF159894">
    <property type="entry name" value="YgaC/TfoX-N like"/>
    <property type="match status" value="1"/>
</dbReference>
<dbReference type="eggNOG" id="COG3070">
    <property type="taxonomic scope" value="Bacteria"/>
</dbReference>